<feature type="binding site" evidence="5">
    <location>
        <begin position="105"/>
        <end position="107"/>
    </location>
    <ligand>
        <name>GTP</name>
        <dbReference type="ChEBI" id="CHEBI:37565"/>
    </ligand>
</feature>
<feature type="region of interest" description="Disordered" evidence="8">
    <location>
        <begin position="338"/>
        <end position="391"/>
    </location>
</feature>
<evidence type="ECO:0000313" key="12">
    <source>
        <dbReference type="Proteomes" id="UP000703315"/>
    </source>
</evidence>
<feature type="compositionally biased region" description="Polar residues" evidence="8">
    <location>
        <begin position="344"/>
        <end position="359"/>
    </location>
</feature>
<evidence type="ECO:0000256" key="1">
    <source>
        <dbReference type="ARBA" id="ARBA00009690"/>
    </source>
</evidence>
<feature type="binding site" evidence="5">
    <location>
        <begin position="18"/>
        <end position="22"/>
    </location>
    <ligand>
        <name>GTP</name>
        <dbReference type="ChEBI" id="CHEBI:37565"/>
    </ligand>
</feature>
<dbReference type="InterPro" id="IPR045061">
    <property type="entry name" value="FtsZ/CetZ"/>
</dbReference>
<keyword evidence="4 5" id="KW-0717">Septation</keyword>
<dbReference type="PROSITE" id="PS01135">
    <property type="entry name" value="FTSZ_2"/>
    <property type="match status" value="1"/>
</dbReference>
<dbReference type="InterPro" id="IPR036525">
    <property type="entry name" value="Tubulin/FtsZ_GTPase_sf"/>
</dbReference>
<dbReference type="PROSITE" id="PS01134">
    <property type="entry name" value="FTSZ_1"/>
    <property type="match status" value="1"/>
</dbReference>
<comment type="function">
    <text evidence="5 7">Essential cell division protein that forms a contractile ring structure (Z ring) at the future cell division site. The regulation of the ring assembly controls the timing and the location of cell division. One of the functions of the FtsZ ring is to recruit other cell division proteins to the septum to produce a new cell wall between the dividing cells. Binds GTP and shows GTPase activity.</text>
</comment>
<protein>
    <recommendedName>
        <fullName evidence="5 6">Cell division protein FtsZ</fullName>
    </recommendedName>
</protein>
<feature type="domain" description="Tubulin/FtsZ 2-layer sandwich" evidence="10">
    <location>
        <begin position="204"/>
        <end position="321"/>
    </location>
</feature>
<dbReference type="EMBL" id="DYXC01000007">
    <property type="protein sequence ID" value="HJF13258.1"/>
    <property type="molecule type" value="Genomic_DNA"/>
</dbReference>
<dbReference type="InterPro" id="IPR008280">
    <property type="entry name" value="Tub_FtsZ_C"/>
</dbReference>
<dbReference type="GO" id="GO:0051258">
    <property type="term" value="P:protein polymerization"/>
    <property type="evidence" value="ECO:0007669"/>
    <property type="project" value="UniProtKB-UniRule"/>
</dbReference>
<keyword evidence="3 5" id="KW-0342">GTP-binding</keyword>
<dbReference type="GO" id="GO:0003924">
    <property type="term" value="F:GTPase activity"/>
    <property type="evidence" value="ECO:0007669"/>
    <property type="project" value="UniProtKB-UniRule"/>
</dbReference>
<dbReference type="RefSeq" id="WP_303901239.1">
    <property type="nucleotide sequence ID" value="NZ_DYXC01000007.1"/>
</dbReference>
<evidence type="ECO:0000259" key="10">
    <source>
        <dbReference type="SMART" id="SM00865"/>
    </source>
</evidence>
<dbReference type="Proteomes" id="UP000703315">
    <property type="component" value="Unassembled WGS sequence"/>
</dbReference>
<dbReference type="InterPro" id="IPR003008">
    <property type="entry name" value="Tubulin_FtsZ_GTPase"/>
</dbReference>
<dbReference type="GO" id="GO:0043093">
    <property type="term" value="P:FtsZ-dependent cytokinesis"/>
    <property type="evidence" value="ECO:0007669"/>
    <property type="project" value="UniProtKB-UniRule"/>
</dbReference>
<dbReference type="NCBIfam" id="TIGR00065">
    <property type="entry name" value="ftsZ"/>
    <property type="match status" value="1"/>
</dbReference>
<reference evidence="11" key="1">
    <citation type="journal article" date="2021" name="PeerJ">
        <title>Extensive microbial diversity within the chicken gut microbiome revealed by metagenomics and culture.</title>
        <authorList>
            <person name="Gilroy R."/>
            <person name="Ravi A."/>
            <person name="Getino M."/>
            <person name="Pursley I."/>
            <person name="Horton D.L."/>
            <person name="Alikhan N.F."/>
            <person name="Baker D."/>
            <person name="Gharbi K."/>
            <person name="Hall N."/>
            <person name="Watson M."/>
            <person name="Adriaenssens E.M."/>
            <person name="Foster-Nyarko E."/>
            <person name="Jarju S."/>
            <person name="Secka A."/>
            <person name="Antonio M."/>
            <person name="Oren A."/>
            <person name="Chaudhuri R.R."/>
            <person name="La Ragione R."/>
            <person name="Hildebrand F."/>
            <person name="Pallen M.J."/>
        </authorList>
    </citation>
    <scope>NUCLEOTIDE SEQUENCE</scope>
    <source>
        <strain evidence="11">ChiHjej13B12-14962</strain>
    </source>
</reference>
<name>A0A921FJM7_9MICC</name>
<dbReference type="FunFam" id="3.40.50.1440:FF:000001">
    <property type="entry name" value="Cell division protein FtsZ"/>
    <property type="match status" value="1"/>
</dbReference>
<dbReference type="InterPro" id="IPR018316">
    <property type="entry name" value="Tubulin/FtsZ_2-layer-sand-dom"/>
</dbReference>
<sequence length="391" mass="40268">MTSPQNYLAVIKVVGVGGGGVNAVNRMIDVGLRGVEFIAINTDAQALLMSSAEVKLDVGRELTRGLGAGADPEVGRQAAEDHVEEIEAALKGADMVFVTAGEGGGTGTGAAPVVARVARSLGALTIGVVTRPFTFEGRRRATNAESGIEALRDEVDTLIVIPNDRLLSISDRSISIMEAFEEADKVLLSGVQGITDLITTAGLINLDFADVKSVMQGAGSALMGLGAAQGENRAVEATEAAIASPLLEASIDGAHGVLLSIQGGTDMGLFEINEAARMVQEVAHPEANIIFGAVISDNLGDEVRVTVIAAGFDDPVPAAQETPQAQVASPVASVSAISPVATPESNHVGQTNDAASSPQEDTEKSNVEPLPTVVESSSRRNDDLDVPDFLK</sequence>
<organism evidence="11 12">
    <name type="scientific">Enteractinococcus helveticum</name>
    <dbReference type="NCBI Taxonomy" id="1837282"/>
    <lineage>
        <taxon>Bacteria</taxon>
        <taxon>Bacillati</taxon>
        <taxon>Actinomycetota</taxon>
        <taxon>Actinomycetes</taxon>
        <taxon>Micrococcales</taxon>
        <taxon>Micrococcaceae</taxon>
    </lineage>
</organism>
<dbReference type="SUPFAM" id="SSF55307">
    <property type="entry name" value="Tubulin C-terminal domain-like"/>
    <property type="match status" value="1"/>
</dbReference>
<evidence type="ECO:0000256" key="6">
    <source>
        <dbReference type="NCBIfam" id="TIGR00065"/>
    </source>
</evidence>
<dbReference type="AlphaFoldDB" id="A0A921FJM7"/>
<evidence type="ECO:0000256" key="2">
    <source>
        <dbReference type="ARBA" id="ARBA00022741"/>
    </source>
</evidence>
<dbReference type="InterPro" id="IPR000158">
    <property type="entry name" value="Cell_div_FtsZ"/>
</dbReference>
<evidence type="ECO:0000256" key="5">
    <source>
        <dbReference type="HAMAP-Rule" id="MF_00909"/>
    </source>
</evidence>
<evidence type="ECO:0000256" key="3">
    <source>
        <dbReference type="ARBA" id="ARBA00023134"/>
    </source>
</evidence>
<accession>A0A921FJM7</accession>
<comment type="subunit">
    <text evidence="5">Homodimer. Polymerizes to form a dynamic ring structure in a strictly GTP-dependent manner. Interacts directly with several other division proteins.</text>
</comment>
<evidence type="ECO:0000256" key="7">
    <source>
        <dbReference type="RuleBase" id="RU000631"/>
    </source>
</evidence>
<dbReference type="InterPro" id="IPR020805">
    <property type="entry name" value="Cell_div_FtsZ_CS"/>
</dbReference>
<comment type="caution">
    <text evidence="11">The sequence shown here is derived from an EMBL/GenBank/DDBJ whole genome shotgun (WGS) entry which is preliminary data.</text>
</comment>
<gene>
    <name evidence="5 11" type="primary">ftsZ</name>
    <name evidence="11" type="ORF">K8V32_00435</name>
</gene>
<dbReference type="GO" id="GO:0032153">
    <property type="term" value="C:cell division site"/>
    <property type="evidence" value="ECO:0007669"/>
    <property type="project" value="UniProtKB-UniRule"/>
</dbReference>
<dbReference type="Gene3D" id="3.40.50.1440">
    <property type="entry name" value="Tubulin/FtsZ, GTPase domain"/>
    <property type="match status" value="1"/>
</dbReference>
<comment type="similarity">
    <text evidence="1 5 7">Belongs to the FtsZ family.</text>
</comment>
<dbReference type="PANTHER" id="PTHR30314:SF3">
    <property type="entry name" value="MITOCHONDRIAL DIVISION PROTEIN FSZA"/>
    <property type="match status" value="1"/>
</dbReference>
<keyword evidence="5" id="KW-0963">Cytoplasm</keyword>
<reference evidence="11" key="2">
    <citation type="submission" date="2021-09" db="EMBL/GenBank/DDBJ databases">
        <authorList>
            <person name="Gilroy R."/>
        </authorList>
    </citation>
    <scope>NUCLEOTIDE SEQUENCE</scope>
    <source>
        <strain evidence="11">ChiHjej13B12-14962</strain>
    </source>
</reference>
<feature type="domain" description="Tubulin/FtsZ GTPase" evidence="9">
    <location>
        <begin position="10"/>
        <end position="202"/>
    </location>
</feature>
<evidence type="ECO:0000259" key="9">
    <source>
        <dbReference type="SMART" id="SM00864"/>
    </source>
</evidence>
<dbReference type="HAMAP" id="MF_00909">
    <property type="entry name" value="FtsZ"/>
    <property type="match status" value="1"/>
</dbReference>
<dbReference type="GO" id="GO:0005525">
    <property type="term" value="F:GTP binding"/>
    <property type="evidence" value="ECO:0007669"/>
    <property type="project" value="UniProtKB-UniRule"/>
</dbReference>
<dbReference type="CDD" id="cd02201">
    <property type="entry name" value="FtsZ_type1"/>
    <property type="match status" value="1"/>
</dbReference>
<feature type="binding site" evidence="5">
    <location>
        <position position="136"/>
    </location>
    <ligand>
        <name>GTP</name>
        <dbReference type="ChEBI" id="CHEBI:37565"/>
    </ligand>
</feature>
<evidence type="ECO:0000256" key="4">
    <source>
        <dbReference type="ARBA" id="ARBA00023210"/>
    </source>
</evidence>
<dbReference type="SMART" id="SM00865">
    <property type="entry name" value="Tubulin_C"/>
    <property type="match status" value="1"/>
</dbReference>
<dbReference type="SMART" id="SM00864">
    <property type="entry name" value="Tubulin"/>
    <property type="match status" value="1"/>
</dbReference>
<dbReference type="InterPro" id="IPR037103">
    <property type="entry name" value="Tubulin/FtsZ-like_C"/>
</dbReference>
<dbReference type="PANTHER" id="PTHR30314">
    <property type="entry name" value="CELL DIVISION PROTEIN FTSZ-RELATED"/>
    <property type="match status" value="1"/>
</dbReference>
<dbReference type="GO" id="GO:0005737">
    <property type="term" value="C:cytoplasm"/>
    <property type="evidence" value="ECO:0007669"/>
    <property type="project" value="UniProtKB-SubCell"/>
</dbReference>
<dbReference type="Pfam" id="PF12327">
    <property type="entry name" value="FtsZ_C"/>
    <property type="match status" value="1"/>
</dbReference>
<dbReference type="PRINTS" id="PR00423">
    <property type="entry name" value="CELLDVISFTSZ"/>
</dbReference>
<dbReference type="Gene3D" id="3.30.1330.20">
    <property type="entry name" value="Tubulin/FtsZ, C-terminal domain"/>
    <property type="match status" value="1"/>
</dbReference>
<dbReference type="InterPro" id="IPR024757">
    <property type="entry name" value="FtsZ_C"/>
</dbReference>
<feature type="binding site" evidence="5">
    <location>
        <position position="140"/>
    </location>
    <ligand>
        <name>GTP</name>
        <dbReference type="ChEBI" id="CHEBI:37565"/>
    </ligand>
</feature>
<keyword evidence="2 5" id="KW-0547">Nucleotide-binding</keyword>
<keyword evidence="5 7" id="KW-0132">Cell division</keyword>
<evidence type="ECO:0000313" key="11">
    <source>
        <dbReference type="EMBL" id="HJF13258.1"/>
    </source>
</evidence>
<keyword evidence="5 7" id="KW-0131">Cell cycle</keyword>
<dbReference type="Pfam" id="PF00091">
    <property type="entry name" value="Tubulin"/>
    <property type="match status" value="1"/>
</dbReference>
<dbReference type="SUPFAM" id="SSF52490">
    <property type="entry name" value="Tubulin nucleotide-binding domain-like"/>
    <property type="match status" value="1"/>
</dbReference>
<dbReference type="GO" id="GO:0000917">
    <property type="term" value="P:division septum assembly"/>
    <property type="evidence" value="ECO:0007669"/>
    <property type="project" value="UniProtKB-KW"/>
</dbReference>
<feature type="binding site" evidence="5">
    <location>
        <position position="184"/>
    </location>
    <ligand>
        <name>GTP</name>
        <dbReference type="ChEBI" id="CHEBI:37565"/>
    </ligand>
</feature>
<comment type="subcellular location">
    <subcellularLocation>
        <location evidence="5">Cytoplasm</location>
    </subcellularLocation>
    <text evidence="5">Assembles at midcell at the inner surface of the cytoplasmic membrane.</text>
</comment>
<proteinExistence type="inferred from homology"/>
<feature type="compositionally biased region" description="Basic and acidic residues" evidence="8">
    <location>
        <begin position="377"/>
        <end position="391"/>
    </location>
</feature>
<evidence type="ECO:0000256" key="8">
    <source>
        <dbReference type="SAM" id="MobiDB-lite"/>
    </source>
</evidence>